<sequence>MRSRLDQHSLLRIPSTDFFFNTRQRLTSLTLVVSLVRLTYGLASPLLFWVNIRRLCGLEQPQFKGNELESLRSLCLQLAPFIGSSCK</sequence>
<organism evidence="1 2">
    <name type="scientific">Grifola frondosa</name>
    <name type="common">Maitake</name>
    <name type="synonym">Polyporus frondosus</name>
    <dbReference type="NCBI Taxonomy" id="5627"/>
    <lineage>
        <taxon>Eukaryota</taxon>
        <taxon>Fungi</taxon>
        <taxon>Dikarya</taxon>
        <taxon>Basidiomycota</taxon>
        <taxon>Agaricomycotina</taxon>
        <taxon>Agaricomycetes</taxon>
        <taxon>Polyporales</taxon>
        <taxon>Grifolaceae</taxon>
        <taxon>Grifola</taxon>
    </lineage>
</organism>
<dbReference type="AlphaFoldDB" id="A0A1C7MSQ2"/>
<evidence type="ECO:0000313" key="1">
    <source>
        <dbReference type="EMBL" id="OBZ79838.1"/>
    </source>
</evidence>
<comment type="caution">
    <text evidence="1">The sequence shown here is derived from an EMBL/GenBank/DDBJ whole genome shotgun (WGS) entry which is preliminary data.</text>
</comment>
<keyword evidence="2" id="KW-1185">Reference proteome</keyword>
<proteinExistence type="predicted"/>
<dbReference type="Proteomes" id="UP000092993">
    <property type="component" value="Unassembled WGS sequence"/>
</dbReference>
<accession>A0A1C7MSQ2</accession>
<reference evidence="1 2" key="1">
    <citation type="submission" date="2016-03" db="EMBL/GenBank/DDBJ databases">
        <title>Whole genome sequencing of Grifola frondosa 9006-11.</title>
        <authorList>
            <person name="Min B."/>
            <person name="Park H."/>
            <person name="Kim J.-G."/>
            <person name="Cho H."/>
            <person name="Oh Y.-L."/>
            <person name="Kong W.-S."/>
            <person name="Choi I.-G."/>
        </authorList>
    </citation>
    <scope>NUCLEOTIDE SEQUENCE [LARGE SCALE GENOMIC DNA]</scope>
    <source>
        <strain evidence="1 2">9006-11</strain>
    </source>
</reference>
<gene>
    <name evidence="1" type="ORF">A0H81_00102</name>
</gene>
<evidence type="ECO:0000313" key="2">
    <source>
        <dbReference type="Proteomes" id="UP000092993"/>
    </source>
</evidence>
<dbReference type="EMBL" id="LUGG01000001">
    <property type="protein sequence ID" value="OBZ79838.1"/>
    <property type="molecule type" value="Genomic_DNA"/>
</dbReference>
<name>A0A1C7MSQ2_GRIFR</name>
<protein>
    <submittedName>
        <fullName evidence="1">Uncharacterized protein</fullName>
    </submittedName>
</protein>